<accession>A0A4D7ANV2</accession>
<name>A0A4D7ANV2_9FIRM</name>
<evidence type="ECO:0000313" key="2">
    <source>
        <dbReference type="Proteomes" id="UP000298642"/>
    </source>
</evidence>
<protein>
    <submittedName>
        <fullName evidence="1">Uncharacterized protein</fullName>
    </submittedName>
</protein>
<dbReference type="KEGG" id="obj:EIO64_07975"/>
<proteinExistence type="predicted"/>
<dbReference type="AlphaFoldDB" id="A0A4D7ANV2"/>
<keyword evidence="2" id="KW-1185">Reference proteome</keyword>
<reference evidence="2" key="1">
    <citation type="submission" date="2018-12" db="EMBL/GenBank/DDBJ databases">
        <title>Dusodibacter welbiota gen. nov., sp. nov., isolated from human faeces and emended description of the Oscillibacter genus.</title>
        <authorList>
            <person name="Le Roy T."/>
            <person name="Van der Smissen P."/>
            <person name="Delzenne N."/>
            <person name="Muccioli G."/>
            <person name="Collet J.F."/>
            <person name="Cani P.D."/>
        </authorList>
    </citation>
    <scope>NUCLEOTIDE SEQUENCE [LARGE SCALE GENOMIC DNA]</scope>
    <source>
        <strain evidence="2">J115</strain>
    </source>
</reference>
<evidence type="ECO:0000313" key="1">
    <source>
        <dbReference type="EMBL" id="QCI59165.1"/>
    </source>
</evidence>
<dbReference type="RefSeq" id="WP_136891156.1">
    <property type="nucleotide sequence ID" value="NZ_CP034413.3"/>
</dbReference>
<sequence>MENANGLTVARLPDAESTALRFNFAVGQAPFLVIPQSGRTITLRQGGAVAVNWSNNRRQKNEGTAPKYAGFRPPHPMWRYCIRISLAEG</sequence>
<gene>
    <name evidence="1" type="ORF">EIO64_07975</name>
</gene>
<dbReference type="EMBL" id="CP034413">
    <property type="protein sequence ID" value="QCI59165.1"/>
    <property type="molecule type" value="Genomic_DNA"/>
</dbReference>
<organism evidence="1 2">
    <name type="scientific">Dysosmobacter welbionis</name>
    <dbReference type="NCBI Taxonomy" id="2093857"/>
    <lineage>
        <taxon>Bacteria</taxon>
        <taxon>Bacillati</taxon>
        <taxon>Bacillota</taxon>
        <taxon>Clostridia</taxon>
        <taxon>Eubacteriales</taxon>
        <taxon>Oscillospiraceae</taxon>
        <taxon>Dysosmobacter</taxon>
    </lineage>
</organism>
<dbReference type="Proteomes" id="UP000298642">
    <property type="component" value="Chromosome"/>
</dbReference>